<dbReference type="Pfam" id="PF00486">
    <property type="entry name" value="Trans_reg_C"/>
    <property type="match status" value="1"/>
</dbReference>
<keyword evidence="2" id="KW-0805">Transcription regulation</keyword>
<dbReference type="SMART" id="SM00448">
    <property type="entry name" value="REC"/>
    <property type="match status" value="1"/>
</dbReference>
<dbReference type="Gene3D" id="1.10.10.10">
    <property type="entry name" value="Winged helix-like DNA-binding domain superfamily/Winged helix DNA-binding domain"/>
    <property type="match status" value="1"/>
</dbReference>
<dbReference type="SMART" id="SM00862">
    <property type="entry name" value="Trans_reg_C"/>
    <property type="match status" value="1"/>
</dbReference>
<feature type="modified residue" description="4-aspartylphosphate" evidence="6">
    <location>
        <position position="51"/>
    </location>
</feature>
<name>A0ABT1NKL3_9FIRM</name>
<evidence type="ECO:0000256" key="7">
    <source>
        <dbReference type="PROSITE-ProRule" id="PRU01091"/>
    </source>
</evidence>
<feature type="domain" description="OmpR/PhoB-type" evidence="9">
    <location>
        <begin position="125"/>
        <end position="221"/>
    </location>
</feature>
<evidence type="ECO:0000259" key="9">
    <source>
        <dbReference type="PROSITE" id="PS51755"/>
    </source>
</evidence>
<evidence type="ECO:0000256" key="2">
    <source>
        <dbReference type="ARBA" id="ARBA00023015"/>
    </source>
</evidence>
<comment type="caution">
    <text evidence="10">The sequence shown here is derived from an EMBL/GenBank/DDBJ whole genome shotgun (WGS) entry which is preliminary data.</text>
</comment>
<dbReference type="CDD" id="cd00383">
    <property type="entry name" value="trans_reg_C"/>
    <property type="match status" value="1"/>
</dbReference>
<dbReference type="InterPro" id="IPR036388">
    <property type="entry name" value="WH-like_DNA-bd_sf"/>
</dbReference>
<feature type="DNA-binding region" description="OmpR/PhoB-type" evidence="7">
    <location>
        <begin position="125"/>
        <end position="221"/>
    </location>
</feature>
<reference evidence="10 11" key="1">
    <citation type="submission" date="2021-10" db="EMBL/GenBank/DDBJ databases">
        <title>Lutispora strain m25 sp. nov., a thermophilic, non-spore-forming bacterium isolated from a lab-scale methanogenic bioreactor digesting anaerobic sludge.</title>
        <authorList>
            <person name="El Houari A."/>
            <person name="Mcdonald J."/>
        </authorList>
    </citation>
    <scope>NUCLEOTIDE SEQUENCE [LARGE SCALE GENOMIC DNA]</scope>
    <source>
        <strain evidence="11">m25</strain>
    </source>
</reference>
<keyword evidence="3 7" id="KW-0238">DNA-binding</keyword>
<evidence type="ECO:0000256" key="3">
    <source>
        <dbReference type="ARBA" id="ARBA00023125"/>
    </source>
</evidence>
<evidence type="ECO:0000259" key="8">
    <source>
        <dbReference type="PROSITE" id="PS50110"/>
    </source>
</evidence>
<evidence type="ECO:0000256" key="5">
    <source>
        <dbReference type="ARBA" id="ARBA00024867"/>
    </source>
</evidence>
<evidence type="ECO:0000256" key="1">
    <source>
        <dbReference type="ARBA" id="ARBA00018672"/>
    </source>
</evidence>
<gene>
    <name evidence="10" type="ORF">LJD61_14740</name>
</gene>
<feature type="domain" description="Response regulatory" evidence="8">
    <location>
        <begin position="2"/>
        <end position="114"/>
    </location>
</feature>
<evidence type="ECO:0000256" key="6">
    <source>
        <dbReference type="PROSITE-ProRule" id="PRU00169"/>
    </source>
</evidence>
<organism evidence="10 11">
    <name type="scientific">Lutispora saccharofermentans</name>
    <dbReference type="NCBI Taxonomy" id="3024236"/>
    <lineage>
        <taxon>Bacteria</taxon>
        <taxon>Bacillati</taxon>
        <taxon>Bacillota</taxon>
        <taxon>Clostridia</taxon>
        <taxon>Lutisporales</taxon>
        <taxon>Lutisporaceae</taxon>
        <taxon>Lutispora</taxon>
    </lineage>
</organism>
<dbReference type="PROSITE" id="PS50110">
    <property type="entry name" value="RESPONSE_REGULATORY"/>
    <property type="match status" value="1"/>
</dbReference>
<dbReference type="Pfam" id="PF00072">
    <property type="entry name" value="Response_reg"/>
    <property type="match status" value="1"/>
</dbReference>
<dbReference type="InterPro" id="IPR011006">
    <property type="entry name" value="CheY-like_superfamily"/>
</dbReference>
<dbReference type="PROSITE" id="PS51755">
    <property type="entry name" value="OMPR_PHOB"/>
    <property type="match status" value="1"/>
</dbReference>
<sequence length="225" mass="25767">MKILVVDDEPAIVDLINLNLQLEGFESISCNNGFDAIKIAKSQNPDLILLDIMMPGLDGFQVCKALQKLNIPIILLTARNSIKDKLCGLELGADDYITKPFDNRELIARIKTVLRRVNKYSSKDESSIAAGPISINLMERKVHIDGREVFLTPKEYDLLLLFIENQRKVFSRENILESVWGYEYMGDSRTVDMHIQRLRRKLGDYSVFIKTVFSIGYKFEVNYEA</sequence>
<dbReference type="InterPro" id="IPR039420">
    <property type="entry name" value="WalR-like"/>
</dbReference>
<dbReference type="InterPro" id="IPR016032">
    <property type="entry name" value="Sig_transdc_resp-reg_C-effctor"/>
</dbReference>
<evidence type="ECO:0000256" key="4">
    <source>
        <dbReference type="ARBA" id="ARBA00023163"/>
    </source>
</evidence>
<protein>
    <recommendedName>
        <fullName evidence="1">Stage 0 sporulation protein A homolog</fullName>
    </recommendedName>
</protein>
<dbReference type="EMBL" id="JAJEKE010000015">
    <property type="protein sequence ID" value="MCQ1530796.1"/>
    <property type="molecule type" value="Genomic_DNA"/>
</dbReference>
<comment type="function">
    <text evidence="5">May play the central regulatory role in sporulation. It may be an element of the effector pathway responsible for the activation of sporulation genes in response to nutritional stress. Spo0A may act in concert with spo0H (a sigma factor) to control the expression of some genes that are critical to the sporulation process.</text>
</comment>
<dbReference type="Gene3D" id="3.40.50.2300">
    <property type="match status" value="1"/>
</dbReference>
<dbReference type="SUPFAM" id="SSF52172">
    <property type="entry name" value="CheY-like"/>
    <property type="match status" value="1"/>
</dbReference>
<keyword evidence="11" id="KW-1185">Reference proteome</keyword>
<dbReference type="InterPro" id="IPR001789">
    <property type="entry name" value="Sig_transdc_resp-reg_receiver"/>
</dbReference>
<evidence type="ECO:0000313" key="11">
    <source>
        <dbReference type="Proteomes" id="UP001651880"/>
    </source>
</evidence>
<dbReference type="SUPFAM" id="SSF46894">
    <property type="entry name" value="C-terminal effector domain of the bipartite response regulators"/>
    <property type="match status" value="1"/>
</dbReference>
<dbReference type="RefSeq" id="WP_255228318.1">
    <property type="nucleotide sequence ID" value="NZ_JAJEKE010000015.1"/>
</dbReference>
<dbReference type="Gene3D" id="6.10.250.690">
    <property type="match status" value="1"/>
</dbReference>
<keyword evidence="6" id="KW-0597">Phosphoprotein</keyword>
<evidence type="ECO:0000313" key="10">
    <source>
        <dbReference type="EMBL" id="MCQ1530796.1"/>
    </source>
</evidence>
<accession>A0ABT1NKL3</accession>
<dbReference type="Proteomes" id="UP001651880">
    <property type="component" value="Unassembled WGS sequence"/>
</dbReference>
<keyword evidence="4" id="KW-0804">Transcription</keyword>
<dbReference type="PANTHER" id="PTHR48111:SF54">
    <property type="entry name" value="STAGE 0 SPORULATION PROTEIN A HOMOLOG"/>
    <property type="match status" value="1"/>
</dbReference>
<dbReference type="InterPro" id="IPR001867">
    <property type="entry name" value="OmpR/PhoB-type_DNA-bd"/>
</dbReference>
<dbReference type="PANTHER" id="PTHR48111">
    <property type="entry name" value="REGULATOR OF RPOS"/>
    <property type="match status" value="1"/>
</dbReference>
<proteinExistence type="predicted"/>